<dbReference type="Gene3D" id="3.50.7.10">
    <property type="entry name" value="GroEL"/>
    <property type="match status" value="1"/>
</dbReference>
<dbReference type="PROSITE" id="PS00750">
    <property type="entry name" value="TCP1_1"/>
    <property type="match status" value="1"/>
</dbReference>
<organism evidence="7 8">
    <name type="scientific">Halomicrobium zhouii</name>
    <dbReference type="NCBI Taxonomy" id="767519"/>
    <lineage>
        <taxon>Archaea</taxon>
        <taxon>Methanobacteriati</taxon>
        <taxon>Methanobacteriota</taxon>
        <taxon>Stenosarchaea group</taxon>
        <taxon>Halobacteria</taxon>
        <taxon>Halobacteriales</taxon>
        <taxon>Haloarculaceae</taxon>
        <taxon>Halomicrobium</taxon>
    </lineage>
</organism>
<accession>A0A1I6KZX1</accession>
<keyword evidence="3 5" id="KW-0067">ATP-binding</keyword>
<dbReference type="InterPro" id="IPR027413">
    <property type="entry name" value="GROEL-like_equatorial_sf"/>
</dbReference>
<dbReference type="SUPFAM" id="SSF48592">
    <property type="entry name" value="GroEL equatorial domain-like"/>
    <property type="match status" value="1"/>
</dbReference>
<dbReference type="STRING" id="767519.SAMN05216559_1705"/>
<dbReference type="PRINTS" id="PR00304">
    <property type="entry name" value="TCOMPLEXTCP1"/>
</dbReference>
<sequence>MTTDETYTGWSRVPSRETRAAVRQTSGAMAELVRSTLGPLGLDKMIVRRMPDDELRGFVTNDGIGIIEEFEGETDDPIAQQYITLAEDHEDDVGDGVTTMFLLACDLLSASMDLVDQGVHPNDVVEGYSIAAQRTIENWVEMAVPVAREGELHRDTLETIAMTGMTNGRTQSWPLDQVVDTVVDAVLRVSDPETGTTRLDHADTVAVHGGTVTDTELVEGAVVPREVVDAEYLLPAEGPILLVDGDLTSRELTADVSVSIDPEDPAKTAESFDESAGIAEAIGETGAVAVVVTGDADMQVAYELAGEGAVLVRDTKDSTFEYLQIVTGATPIGPVSPGASIDPDVLGHVRLSRRDMARDTDWLAFEAPPGTGQPAVTIVVRGGTESVAEEAERRIRTGKNALRAVVQDPRALPAGGAPDVAAAVDVRSFARRFDGREQLAVETFADVLETVPKTLAHNAGLDPLAALADLRGRHDAGDDRAGVSADGEVVDDVVAHDGLDAFRVRVSGLVRAVEFVNGLTRVDNFLVDQRVPTVDSVLGEPEYDEPPGNLMAGPDMDD</sequence>
<dbReference type="PANTHER" id="PTHR11353">
    <property type="entry name" value="CHAPERONIN"/>
    <property type="match status" value="1"/>
</dbReference>
<evidence type="ECO:0000256" key="2">
    <source>
        <dbReference type="ARBA" id="ARBA00022741"/>
    </source>
</evidence>
<dbReference type="RefSeq" id="WP_089817143.1">
    <property type="nucleotide sequence ID" value="NZ_FOZK01000002.1"/>
</dbReference>
<evidence type="ECO:0000256" key="3">
    <source>
        <dbReference type="ARBA" id="ARBA00022840"/>
    </source>
</evidence>
<gene>
    <name evidence="7" type="ORF">SAMN05216559_1705</name>
</gene>
<dbReference type="Gene3D" id="1.10.560.10">
    <property type="entry name" value="GroEL-like equatorial domain"/>
    <property type="match status" value="1"/>
</dbReference>
<dbReference type="SUPFAM" id="SSF52029">
    <property type="entry name" value="GroEL apical domain-like"/>
    <property type="match status" value="1"/>
</dbReference>
<dbReference type="Gene3D" id="3.30.260.10">
    <property type="entry name" value="TCP-1-like chaperonin intermediate domain"/>
    <property type="match status" value="1"/>
</dbReference>
<dbReference type="InterPro" id="IPR002194">
    <property type="entry name" value="Chaperonin_TCP-1_CS"/>
</dbReference>
<keyword evidence="4 5" id="KW-0143">Chaperone</keyword>
<dbReference type="GO" id="GO:0051082">
    <property type="term" value="F:unfolded protein binding"/>
    <property type="evidence" value="ECO:0007669"/>
    <property type="project" value="InterPro"/>
</dbReference>
<comment type="similarity">
    <text evidence="1 5">Belongs to the TCP-1 chaperonin family.</text>
</comment>
<dbReference type="InterPro" id="IPR027410">
    <property type="entry name" value="TCP-1-like_intermed_sf"/>
</dbReference>
<keyword evidence="8" id="KW-1185">Reference proteome</keyword>
<dbReference type="InterPro" id="IPR002423">
    <property type="entry name" value="Cpn60/GroEL/TCP-1"/>
</dbReference>
<evidence type="ECO:0000256" key="1">
    <source>
        <dbReference type="ARBA" id="ARBA00008020"/>
    </source>
</evidence>
<dbReference type="Proteomes" id="UP000199062">
    <property type="component" value="Unassembled WGS sequence"/>
</dbReference>
<evidence type="ECO:0000313" key="8">
    <source>
        <dbReference type="Proteomes" id="UP000199062"/>
    </source>
</evidence>
<dbReference type="InterPro" id="IPR027409">
    <property type="entry name" value="GroEL-like_apical_dom_sf"/>
</dbReference>
<proteinExistence type="inferred from homology"/>
<evidence type="ECO:0000256" key="5">
    <source>
        <dbReference type="RuleBase" id="RU004187"/>
    </source>
</evidence>
<dbReference type="GO" id="GO:0005524">
    <property type="term" value="F:ATP binding"/>
    <property type="evidence" value="ECO:0007669"/>
    <property type="project" value="UniProtKB-KW"/>
</dbReference>
<evidence type="ECO:0000313" key="7">
    <source>
        <dbReference type="EMBL" id="SFR96772.1"/>
    </source>
</evidence>
<evidence type="ECO:0000256" key="4">
    <source>
        <dbReference type="ARBA" id="ARBA00023186"/>
    </source>
</evidence>
<dbReference type="Pfam" id="PF00118">
    <property type="entry name" value="Cpn60_TCP1"/>
    <property type="match status" value="1"/>
</dbReference>
<protein>
    <submittedName>
        <fullName evidence="7">Chaperonin GroEL (HSP60 family)</fullName>
    </submittedName>
</protein>
<dbReference type="GO" id="GO:0016887">
    <property type="term" value="F:ATP hydrolysis activity"/>
    <property type="evidence" value="ECO:0007669"/>
    <property type="project" value="InterPro"/>
</dbReference>
<dbReference type="OrthoDB" id="199032at2157"/>
<dbReference type="EMBL" id="FOZK01000002">
    <property type="protein sequence ID" value="SFR96772.1"/>
    <property type="molecule type" value="Genomic_DNA"/>
</dbReference>
<dbReference type="SUPFAM" id="SSF54849">
    <property type="entry name" value="GroEL-intermediate domain like"/>
    <property type="match status" value="1"/>
</dbReference>
<name>A0A1I6KZX1_9EURY</name>
<dbReference type="GO" id="GO:0140662">
    <property type="term" value="F:ATP-dependent protein folding chaperone"/>
    <property type="evidence" value="ECO:0007669"/>
    <property type="project" value="InterPro"/>
</dbReference>
<feature type="region of interest" description="Disordered" evidence="6">
    <location>
        <begin position="537"/>
        <end position="558"/>
    </location>
</feature>
<reference evidence="7 8" key="1">
    <citation type="submission" date="2016-10" db="EMBL/GenBank/DDBJ databases">
        <authorList>
            <person name="de Groot N.N."/>
        </authorList>
    </citation>
    <scope>NUCLEOTIDE SEQUENCE [LARGE SCALE GENOMIC DNA]</scope>
    <source>
        <strain evidence="7 8">CGMCC 1.10457</strain>
    </source>
</reference>
<dbReference type="InterPro" id="IPR017998">
    <property type="entry name" value="Chaperone_TCP-1"/>
</dbReference>
<dbReference type="AlphaFoldDB" id="A0A1I6KZX1"/>
<evidence type="ECO:0000256" key="6">
    <source>
        <dbReference type="SAM" id="MobiDB-lite"/>
    </source>
</evidence>
<keyword evidence="2 5" id="KW-0547">Nucleotide-binding</keyword>